<gene>
    <name evidence="2" type="ORF">Pc13g12660</name>
    <name evidence="2" type="ORF">PCH_Pc13g12660</name>
</gene>
<organism evidence="2 3">
    <name type="scientific">Penicillium rubens (strain ATCC 28089 / DSM 1075 / NRRL 1951 / Wisconsin 54-1255)</name>
    <name type="common">Penicillium chrysogenum</name>
    <dbReference type="NCBI Taxonomy" id="500485"/>
    <lineage>
        <taxon>Eukaryota</taxon>
        <taxon>Fungi</taxon>
        <taxon>Dikarya</taxon>
        <taxon>Ascomycota</taxon>
        <taxon>Pezizomycotina</taxon>
        <taxon>Eurotiomycetes</taxon>
        <taxon>Eurotiomycetidae</taxon>
        <taxon>Eurotiales</taxon>
        <taxon>Aspergillaceae</taxon>
        <taxon>Penicillium</taxon>
        <taxon>Penicillium chrysogenum species complex</taxon>
    </lineage>
</organism>
<proteinExistence type="predicted"/>
<evidence type="ECO:0000256" key="1">
    <source>
        <dbReference type="SAM" id="MobiDB-lite"/>
    </source>
</evidence>
<dbReference type="VEuPathDB" id="FungiDB:PCH_Pc13g12660"/>
<evidence type="ECO:0000313" key="2">
    <source>
        <dbReference type="EMBL" id="CAP92335.1"/>
    </source>
</evidence>
<dbReference type="EMBL" id="AM920428">
    <property type="protein sequence ID" value="CAP92335.1"/>
    <property type="molecule type" value="Genomic_DNA"/>
</dbReference>
<sequence length="127" mass="14470">MEVKESNVNLRLATRSRPSQALKQPKLPASASERRAAGSQGAAGRLKLRVERRPLLALEAVMFGVDFTGPYILGVNYLWWNKLKDPGIPAHLSVTRISFETDVKQTDLEEKCLRLRIEEKEKERERL</sequence>
<dbReference type="AlphaFoldDB" id="B6H332"/>
<evidence type="ECO:0000313" key="3">
    <source>
        <dbReference type="Proteomes" id="UP000000724"/>
    </source>
</evidence>
<feature type="region of interest" description="Disordered" evidence="1">
    <location>
        <begin position="1"/>
        <end position="42"/>
    </location>
</feature>
<reference evidence="2 3" key="1">
    <citation type="journal article" date="2008" name="Nat. Biotechnol.">
        <title>Genome sequencing and analysis of the filamentous fungus Penicillium chrysogenum.</title>
        <authorList>
            <person name="van den Berg M.A."/>
            <person name="Albang R."/>
            <person name="Albermann K."/>
            <person name="Badger J.H."/>
            <person name="Daran J.-M."/>
            <person name="Driessen A.J.M."/>
            <person name="Garcia-Estrada C."/>
            <person name="Fedorova N.D."/>
            <person name="Harris D.M."/>
            <person name="Heijne W.H.M."/>
            <person name="Joardar V.S."/>
            <person name="Kiel J.A.K.W."/>
            <person name="Kovalchuk A."/>
            <person name="Martin J.F."/>
            <person name="Nierman W.C."/>
            <person name="Nijland J.G."/>
            <person name="Pronk J.T."/>
            <person name="Roubos J.A."/>
            <person name="van der Klei I.J."/>
            <person name="van Peij N.N.M.E."/>
            <person name="Veenhuis M."/>
            <person name="von Doehren H."/>
            <person name="Wagner C."/>
            <person name="Wortman J.R."/>
            <person name="Bovenberg R.A.L."/>
        </authorList>
    </citation>
    <scope>NUCLEOTIDE SEQUENCE [LARGE SCALE GENOMIC DNA]</scope>
    <source>
        <strain evidence="3">ATCC 28089 / DSM 1075 / NRRL 1951 / Wisconsin 54-1255</strain>
    </source>
</reference>
<accession>B6H332</accession>
<protein>
    <submittedName>
        <fullName evidence="2">Uncharacterized protein</fullName>
    </submittedName>
</protein>
<dbReference type="HOGENOM" id="CLU_1971274_0_0_1"/>
<dbReference type="Proteomes" id="UP000000724">
    <property type="component" value="Contig Pc00c13"/>
</dbReference>
<name>B6H332_PENRW</name>
<keyword evidence="3" id="KW-1185">Reference proteome</keyword>